<gene>
    <name evidence="2" type="ORF">B7P33_00215</name>
</gene>
<feature type="transmembrane region" description="Helical" evidence="1">
    <location>
        <begin position="88"/>
        <end position="109"/>
    </location>
</feature>
<dbReference type="RefSeq" id="WP_097441296.1">
    <property type="nucleotide sequence ID" value="NZ_NBWU01000001.1"/>
</dbReference>
<organism evidence="2 3">
    <name type="scientific">Sediminicola luteus</name>
    <dbReference type="NCBI Taxonomy" id="319238"/>
    <lineage>
        <taxon>Bacteria</taxon>
        <taxon>Pseudomonadati</taxon>
        <taxon>Bacteroidota</taxon>
        <taxon>Flavobacteriia</taxon>
        <taxon>Flavobacteriales</taxon>
        <taxon>Flavobacteriaceae</taxon>
        <taxon>Sediminicola</taxon>
    </lineage>
</organism>
<evidence type="ECO:0000313" key="2">
    <source>
        <dbReference type="EMBL" id="PCE65766.1"/>
    </source>
</evidence>
<dbReference type="Proteomes" id="UP000219559">
    <property type="component" value="Unassembled WGS sequence"/>
</dbReference>
<keyword evidence="1" id="KW-0472">Membrane</keyword>
<comment type="caution">
    <text evidence="2">The sequence shown here is derived from an EMBL/GenBank/DDBJ whole genome shotgun (WGS) entry which is preliminary data.</text>
</comment>
<sequence>MELSNEVVLRPRFQRELTSDAQTVLDRFHEANSQQDQFVVNTVEHHVFIRYPKNNQTFWTPQLHLEIEDREDSDGSLLRGLFGPKPTVWTLFMFLHFVVVTLFLILGAWGYSLWTLEKSPVWAVVGMFTMVVLWFLLYFGGRLGKNSRTDEMLELHAFMESIIH</sequence>
<proteinExistence type="predicted"/>
<evidence type="ECO:0000313" key="3">
    <source>
        <dbReference type="Proteomes" id="UP000219559"/>
    </source>
</evidence>
<evidence type="ECO:0008006" key="4">
    <source>
        <dbReference type="Google" id="ProtNLM"/>
    </source>
</evidence>
<dbReference type="OrthoDB" id="1451346at2"/>
<keyword evidence="1" id="KW-0812">Transmembrane</keyword>
<keyword evidence="1" id="KW-1133">Transmembrane helix</keyword>
<reference evidence="2 3" key="1">
    <citation type="submission" date="2017-04" db="EMBL/GenBank/DDBJ databases">
        <title>A new member of the family Flavobacteriaceae isolated from ascidians.</title>
        <authorList>
            <person name="Chen L."/>
        </authorList>
    </citation>
    <scope>NUCLEOTIDE SEQUENCE [LARGE SCALE GENOMIC DNA]</scope>
    <source>
        <strain evidence="2 3">HQA918</strain>
    </source>
</reference>
<dbReference type="AlphaFoldDB" id="A0A2A4GCS1"/>
<protein>
    <recommendedName>
        <fullName evidence="4">GTP-binding protein</fullName>
    </recommendedName>
</protein>
<evidence type="ECO:0000256" key="1">
    <source>
        <dbReference type="SAM" id="Phobius"/>
    </source>
</evidence>
<feature type="transmembrane region" description="Helical" evidence="1">
    <location>
        <begin position="121"/>
        <end position="139"/>
    </location>
</feature>
<accession>A0A2A4GCS1</accession>
<name>A0A2A4GCS1_9FLAO</name>
<keyword evidence="3" id="KW-1185">Reference proteome</keyword>
<dbReference type="EMBL" id="NBWU01000001">
    <property type="protein sequence ID" value="PCE65766.1"/>
    <property type="molecule type" value="Genomic_DNA"/>
</dbReference>